<dbReference type="PANTHER" id="PTHR43808">
    <property type="entry name" value="ACETYLORNITHINE DEACETYLASE"/>
    <property type="match status" value="1"/>
</dbReference>
<dbReference type="Proteomes" id="UP000603912">
    <property type="component" value="Unassembled WGS sequence"/>
</dbReference>
<evidence type="ECO:0000256" key="5">
    <source>
        <dbReference type="ARBA" id="ARBA00022801"/>
    </source>
</evidence>
<evidence type="ECO:0000313" key="9">
    <source>
        <dbReference type="EMBL" id="GGH20696.1"/>
    </source>
</evidence>
<dbReference type="EMBL" id="BMES01000002">
    <property type="protein sequence ID" value="GGH20696.1"/>
    <property type="molecule type" value="Genomic_DNA"/>
</dbReference>
<keyword evidence="4" id="KW-0479">Metal-binding</keyword>
<dbReference type="SUPFAM" id="SSF55031">
    <property type="entry name" value="Bacterial exopeptidase dimerisation domain"/>
    <property type="match status" value="1"/>
</dbReference>
<evidence type="ECO:0000259" key="8">
    <source>
        <dbReference type="Pfam" id="PF07687"/>
    </source>
</evidence>
<dbReference type="NCBIfam" id="TIGR01910">
    <property type="entry name" value="DapE-ArgE"/>
    <property type="match status" value="1"/>
</dbReference>
<dbReference type="NCBIfam" id="NF005306">
    <property type="entry name" value="PRK06837.1"/>
    <property type="match status" value="1"/>
</dbReference>
<dbReference type="Pfam" id="PF07687">
    <property type="entry name" value="M20_dimer"/>
    <property type="match status" value="1"/>
</dbReference>
<dbReference type="Gene3D" id="3.40.630.10">
    <property type="entry name" value="Zn peptidases"/>
    <property type="match status" value="1"/>
</dbReference>
<keyword evidence="7" id="KW-0170">Cobalt</keyword>
<dbReference type="GO" id="GO:0046872">
    <property type="term" value="F:metal ion binding"/>
    <property type="evidence" value="ECO:0007669"/>
    <property type="project" value="UniProtKB-KW"/>
</dbReference>
<comment type="cofactor">
    <cofactor evidence="1">
        <name>Co(2+)</name>
        <dbReference type="ChEBI" id="CHEBI:48828"/>
    </cofactor>
</comment>
<dbReference type="AlphaFoldDB" id="A0A917I8Q6"/>
<keyword evidence="10" id="KW-1185">Reference proteome</keyword>
<comment type="cofactor">
    <cofactor evidence="2">
        <name>Zn(2+)</name>
        <dbReference type="ChEBI" id="CHEBI:29105"/>
    </cofactor>
</comment>
<dbReference type="RefSeq" id="WP_188518049.1">
    <property type="nucleotide sequence ID" value="NZ_BMES01000002.1"/>
</dbReference>
<dbReference type="InterPro" id="IPR036264">
    <property type="entry name" value="Bact_exopeptidase_dim_dom"/>
</dbReference>
<evidence type="ECO:0000256" key="4">
    <source>
        <dbReference type="ARBA" id="ARBA00022723"/>
    </source>
</evidence>
<evidence type="ECO:0000256" key="7">
    <source>
        <dbReference type="ARBA" id="ARBA00023285"/>
    </source>
</evidence>
<dbReference type="SUPFAM" id="SSF53187">
    <property type="entry name" value="Zn-dependent exopeptidases"/>
    <property type="match status" value="1"/>
</dbReference>
<evidence type="ECO:0000256" key="6">
    <source>
        <dbReference type="ARBA" id="ARBA00022833"/>
    </source>
</evidence>
<comment type="caution">
    <text evidence="9">The sequence shown here is derived from an EMBL/GenBank/DDBJ whole genome shotgun (WGS) entry which is preliminary data.</text>
</comment>
<dbReference type="PANTHER" id="PTHR43808:SF25">
    <property type="entry name" value="PEPTIDASE M20 DIMERISATION DOMAIN-CONTAINING PROTEIN"/>
    <property type="match status" value="1"/>
</dbReference>
<name>A0A917I8Q6_9HYPH</name>
<dbReference type="InterPro" id="IPR033687">
    <property type="entry name" value="YodQ-like"/>
</dbReference>
<dbReference type="InterPro" id="IPR010182">
    <property type="entry name" value="ArgE/DapE"/>
</dbReference>
<feature type="domain" description="Peptidase M20 dimerisation" evidence="8">
    <location>
        <begin position="205"/>
        <end position="317"/>
    </location>
</feature>
<sequence length="435" mass="47316">MPLDPALRDRIIAAVDAGFSEQVAYTQDLIRFPSLRGEEQAIQDFVFRAMRDRGLAMDRFAMDEAAITAHPGGAPFSAEHSQAPIVVGIHRPRNEAGRSLILQAHVDVVPTGPADMWSRPPFEPAIQGDWVYGRGGADMKAGHAANLFCLDALRRIGLQPAATVYVQSVVEEESTGNGALMTHLRGYKADAVLIPEPEEEMLVRANTGVLWFQVEVRGVPVHVREMGAGANAIDAAYRIIADLRGLEEEWNARKAGRPHFENEEHPINLNIGKIEGGDWASSVPCWCRIDCRVSIYPGTSADEAAREIRERIGAFARSDRFLANNPPSVDFNGFHAEGYVLEPGSDAETVLGHAHEAATGSALKSFMTAGYLDTRVYALYDRIPALCYGPKSENIHGVDERVSLASLKRITATMALFVAEWCGVESIATSAGARG</sequence>
<comment type="similarity">
    <text evidence="3">Belongs to the peptidase M20A family.</text>
</comment>
<evidence type="ECO:0000256" key="2">
    <source>
        <dbReference type="ARBA" id="ARBA00001947"/>
    </source>
</evidence>
<keyword evidence="5" id="KW-0378">Hydrolase</keyword>
<dbReference type="Gene3D" id="3.30.70.360">
    <property type="match status" value="1"/>
</dbReference>
<dbReference type="InterPro" id="IPR011650">
    <property type="entry name" value="Peptidase_M20_dimer"/>
</dbReference>
<dbReference type="GO" id="GO:0016787">
    <property type="term" value="F:hydrolase activity"/>
    <property type="evidence" value="ECO:0007669"/>
    <property type="project" value="UniProtKB-KW"/>
</dbReference>
<proteinExistence type="inferred from homology"/>
<keyword evidence="6" id="KW-0862">Zinc</keyword>
<reference evidence="9" key="1">
    <citation type="journal article" date="2014" name="Int. J. Syst. Evol. Microbiol.">
        <title>Complete genome sequence of Corynebacterium casei LMG S-19264T (=DSM 44701T), isolated from a smear-ripened cheese.</title>
        <authorList>
            <consortium name="US DOE Joint Genome Institute (JGI-PGF)"/>
            <person name="Walter F."/>
            <person name="Albersmeier A."/>
            <person name="Kalinowski J."/>
            <person name="Ruckert C."/>
        </authorList>
    </citation>
    <scope>NUCLEOTIDE SEQUENCE</scope>
    <source>
        <strain evidence="9">CGMCC 1.12214</strain>
    </source>
</reference>
<protein>
    <submittedName>
        <fullName evidence="9">Acetylornithine deacetylase</fullName>
    </submittedName>
</protein>
<evidence type="ECO:0000313" key="10">
    <source>
        <dbReference type="Proteomes" id="UP000603912"/>
    </source>
</evidence>
<evidence type="ECO:0000256" key="1">
    <source>
        <dbReference type="ARBA" id="ARBA00001941"/>
    </source>
</evidence>
<gene>
    <name evidence="9" type="ORF">GCM10007036_24440</name>
</gene>
<dbReference type="InterPro" id="IPR002933">
    <property type="entry name" value="Peptidase_M20"/>
</dbReference>
<reference evidence="9" key="2">
    <citation type="submission" date="2020-09" db="EMBL/GenBank/DDBJ databases">
        <authorList>
            <person name="Sun Q."/>
            <person name="Zhou Y."/>
        </authorList>
    </citation>
    <scope>NUCLEOTIDE SEQUENCE</scope>
    <source>
        <strain evidence="9">CGMCC 1.12214</strain>
    </source>
</reference>
<dbReference type="Pfam" id="PF01546">
    <property type="entry name" value="Peptidase_M20"/>
    <property type="match status" value="1"/>
</dbReference>
<dbReference type="CDD" id="cd03895">
    <property type="entry name" value="M20_ArgE_DapE-like"/>
    <property type="match status" value="1"/>
</dbReference>
<evidence type="ECO:0000256" key="3">
    <source>
        <dbReference type="ARBA" id="ARBA00006247"/>
    </source>
</evidence>
<dbReference type="InterPro" id="IPR050072">
    <property type="entry name" value="Peptidase_M20A"/>
</dbReference>
<organism evidence="9 10">
    <name type="scientific">Alsobacter metallidurans</name>
    <dbReference type="NCBI Taxonomy" id="340221"/>
    <lineage>
        <taxon>Bacteria</taxon>
        <taxon>Pseudomonadati</taxon>
        <taxon>Pseudomonadota</taxon>
        <taxon>Alphaproteobacteria</taxon>
        <taxon>Hyphomicrobiales</taxon>
        <taxon>Alsobacteraceae</taxon>
        <taxon>Alsobacter</taxon>
    </lineage>
</organism>
<accession>A0A917I8Q6</accession>